<dbReference type="EMBL" id="BFEA01000469">
    <property type="protein sequence ID" value="GBG84244.1"/>
    <property type="molecule type" value="Genomic_DNA"/>
</dbReference>
<dbReference type="InterPro" id="IPR003832">
    <property type="entry name" value="DUF212"/>
</dbReference>
<dbReference type="PANTHER" id="PTHR31446:SF29">
    <property type="entry name" value="ACID PHOSPHATASE_VANADIUM-DEPENDENT HALOPEROXIDASE-RELATED PROTEIN"/>
    <property type="match status" value="1"/>
</dbReference>
<keyword evidence="2" id="KW-0472">Membrane</keyword>
<proteinExistence type="predicted"/>
<evidence type="ECO:0000313" key="3">
    <source>
        <dbReference type="EMBL" id="GBG84244.1"/>
    </source>
</evidence>
<sequence length="246" mass="26157">MDKVTMSGAASTADVGSSSYPLLSGTHRGLAAMLTNQPLISAFLAFFIAQALKVLTTWFCVDFPPLSLLCNCMREWERVNPLWIGAQSGTSQETQSSEEWWEQWGHVTVEWRQWVTRERGEGWVVNQGAVGKAGRKDDKAVSQGSKAEAGGDCGLTADNAAAGGGRPGASQVMYDASGVRLQAGRQAEVLNQIVYELPPEHPLADARPLREPLGHTPPQVAAGAVVGCVLAYLLYLIGGGGPAHPS</sequence>
<accession>A0A388LPL9</accession>
<dbReference type="STRING" id="69332.A0A388LPL9"/>
<feature type="region of interest" description="Disordered" evidence="1">
    <location>
        <begin position="1"/>
        <end position="20"/>
    </location>
</feature>
<dbReference type="OrthoDB" id="1716650at2759"/>
<evidence type="ECO:0000313" key="4">
    <source>
        <dbReference type="Proteomes" id="UP000265515"/>
    </source>
</evidence>
<feature type="transmembrane region" description="Helical" evidence="2">
    <location>
        <begin position="39"/>
        <end position="61"/>
    </location>
</feature>
<gene>
    <name evidence="3" type="ORF">CBR_g38215</name>
</gene>
<feature type="region of interest" description="Disordered" evidence="1">
    <location>
        <begin position="134"/>
        <end position="153"/>
    </location>
</feature>
<protein>
    <submittedName>
        <fullName evidence="3">Uncharacterized protein</fullName>
    </submittedName>
</protein>
<dbReference type="Pfam" id="PF02681">
    <property type="entry name" value="DUF212"/>
    <property type="match status" value="1"/>
</dbReference>
<keyword evidence="4" id="KW-1185">Reference proteome</keyword>
<reference evidence="3 4" key="1">
    <citation type="journal article" date="2018" name="Cell">
        <title>The Chara Genome: Secondary Complexity and Implications for Plant Terrestrialization.</title>
        <authorList>
            <person name="Nishiyama T."/>
            <person name="Sakayama H."/>
            <person name="Vries J.D."/>
            <person name="Buschmann H."/>
            <person name="Saint-Marcoux D."/>
            <person name="Ullrich K.K."/>
            <person name="Haas F.B."/>
            <person name="Vanderstraeten L."/>
            <person name="Becker D."/>
            <person name="Lang D."/>
            <person name="Vosolsobe S."/>
            <person name="Rombauts S."/>
            <person name="Wilhelmsson P.K.I."/>
            <person name="Janitza P."/>
            <person name="Kern R."/>
            <person name="Heyl A."/>
            <person name="Rumpler F."/>
            <person name="Villalobos L.I.A.C."/>
            <person name="Clay J.M."/>
            <person name="Skokan R."/>
            <person name="Toyoda A."/>
            <person name="Suzuki Y."/>
            <person name="Kagoshima H."/>
            <person name="Schijlen E."/>
            <person name="Tajeshwar N."/>
            <person name="Catarino B."/>
            <person name="Hetherington A.J."/>
            <person name="Saltykova A."/>
            <person name="Bonnot C."/>
            <person name="Breuninger H."/>
            <person name="Symeonidi A."/>
            <person name="Radhakrishnan G.V."/>
            <person name="Van Nieuwerburgh F."/>
            <person name="Deforce D."/>
            <person name="Chang C."/>
            <person name="Karol K.G."/>
            <person name="Hedrich R."/>
            <person name="Ulvskov P."/>
            <person name="Glockner G."/>
            <person name="Delwiche C.F."/>
            <person name="Petrasek J."/>
            <person name="Van de Peer Y."/>
            <person name="Friml J."/>
            <person name="Beilby M."/>
            <person name="Dolan L."/>
            <person name="Kohara Y."/>
            <person name="Sugano S."/>
            <person name="Fujiyama A."/>
            <person name="Delaux P.-M."/>
            <person name="Quint M."/>
            <person name="TheiBen G."/>
            <person name="Hagemann M."/>
            <person name="Harholt J."/>
            <person name="Dunand C."/>
            <person name="Zachgo S."/>
            <person name="Langdale J."/>
            <person name="Maumus F."/>
            <person name="Straeten D.V.D."/>
            <person name="Gould S.B."/>
            <person name="Rensing S.A."/>
        </authorList>
    </citation>
    <scope>NUCLEOTIDE SEQUENCE [LARGE SCALE GENOMIC DNA]</scope>
    <source>
        <strain evidence="3 4">S276</strain>
    </source>
</reference>
<evidence type="ECO:0000256" key="1">
    <source>
        <dbReference type="SAM" id="MobiDB-lite"/>
    </source>
</evidence>
<evidence type="ECO:0000256" key="2">
    <source>
        <dbReference type="SAM" id="Phobius"/>
    </source>
</evidence>
<organism evidence="3 4">
    <name type="scientific">Chara braunii</name>
    <name type="common">Braun's stonewort</name>
    <dbReference type="NCBI Taxonomy" id="69332"/>
    <lineage>
        <taxon>Eukaryota</taxon>
        <taxon>Viridiplantae</taxon>
        <taxon>Streptophyta</taxon>
        <taxon>Charophyceae</taxon>
        <taxon>Charales</taxon>
        <taxon>Characeae</taxon>
        <taxon>Chara</taxon>
    </lineage>
</organism>
<dbReference type="Gramene" id="GBG84244">
    <property type="protein sequence ID" value="GBG84244"/>
    <property type="gene ID" value="CBR_g38215"/>
</dbReference>
<dbReference type="Proteomes" id="UP000265515">
    <property type="component" value="Unassembled WGS sequence"/>
</dbReference>
<feature type="compositionally biased region" description="Polar residues" evidence="1">
    <location>
        <begin position="8"/>
        <end position="20"/>
    </location>
</feature>
<keyword evidence="2" id="KW-0812">Transmembrane</keyword>
<feature type="transmembrane region" description="Helical" evidence="2">
    <location>
        <begin position="220"/>
        <end position="238"/>
    </location>
</feature>
<dbReference type="PANTHER" id="PTHR31446">
    <property type="entry name" value="ACID PHOSPHATASE/VANADIUM-DEPENDENT HALOPEROXIDASE-RELATED PROTEIN"/>
    <property type="match status" value="1"/>
</dbReference>
<keyword evidence="2" id="KW-1133">Transmembrane helix</keyword>
<dbReference type="AlphaFoldDB" id="A0A388LPL9"/>
<comment type="caution">
    <text evidence="3">The sequence shown here is derived from an EMBL/GenBank/DDBJ whole genome shotgun (WGS) entry which is preliminary data.</text>
</comment>
<name>A0A388LPL9_CHABU</name>